<reference evidence="2 3" key="1">
    <citation type="submission" date="2015-11" db="EMBL/GenBank/DDBJ databases">
        <title>Aspergillus lentulus strain IFM 54703T.</title>
        <authorList>
            <person name="Kusuya Y."/>
            <person name="Sakai K."/>
            <person name="Kamei K."/>
            <person name="Takahashi H."/>
            <person name="Yaguchi T."/>
        </authorList>
    </citation>
    <scope>NUCLEOTIDE SEQUENCE [LARGE SCALE GENOMIC DNA]</scope>
    <source>
        <strain evidence="2 3">IFM 54703</strain>
    </source>
</reference>
<dbReference type="AlphaFoldDB" id="A0AAN4PH65"/>
<comment type="caution">
    <text evidence="2">The sequence shown here is derived from an EMBL/GenBank/DDBJ whole genome shotgun (WGS) entry which is preliminary data.</text>
</comment>
<gene>
    <name evidence="2" type="ORF">ALT_3861</name>
</gene>
<dbReference type="Proteomes" id="UP000051487">
    <property type="component" value="Unassembled WGS sequence"/>
</dbReference>
<dbReference type="PANTHER" id="PTHR33112">
    <property type="entry name" value="DOMAIN PROTEIN, PUTATIVE-RELATED"/>
    <property type="match status" value="1"/>
</dbReference>
<dbReference type="Pfam" id="PF06985">
    <property type="entry name" value="HET"/>
    <property type="match status" value="1"/>
</dbReference>
<dbReference type="EMBL" id="BCLY01000008">
    <property type="protein sequence ID" value="GAQ06540.1"/>
    <property type="molecule type" value="Genomic_DNA"/>
</dbReference>
<evidence type="ECO:0000259" key="1">
    <source>
        <dbReference type="Pfam" id="PF06985"/>
    </source>
</evidence>
<sequence length="659" mass="73370">MPLCEICDSLDLEQDDLTDSGINLGPFKDLLTRAEKGCGACEFFCNVLQTSSRWTARLDGLAERVVFLDSSRLDARKPTKLGNRSYCADDLCLDQCVPEDYEGPLDEEVDRVRRIPLDLRDEKCFSLIQAWTANCAAHSICSKPLPVKLPENIIEIPTDSAFAPRLCSSNGRSGSYVILSYCSGDIESSIQREAGSIDFSAPLDVPSLPKTLTDAIEIARKLGYQYLWTRTLCTSREQWGNDPARIAAIYGQAALMLSAEVADNAGSGIFHDRRVFYSPALGRNKDKYLRQRLLRWTSDIEKSPLAGQGWEIVERMLAPRVLDVTRRQLTWECSSGYQFEASGIVDKKTGSGQIRQRYVKGAVQPYIDRFLQGQVKEAGGVGDEVDISKEVARLEAWHRCVDAFSKGSVSVPSDKLLAMAPLASAINDGTLGEYLAGIWSNDIAFGLGWSRPYGVLRPATEYRAPSWSWASVDGTVSSHALAWPQDLMQGHAKDSSWLNKYQPRLVSHHITLADPQCPYGHVLDRSCILVEGSCTGLRTLTRNLHGNEAFSLTLVLDQSQIFDCSCCIPRSADTQKADLDKFSSNIEHYFCMVIQGDAWRVEERWNPHRGFCDLLILKPLDEAEAPLRVGILRVSVGSLTDPHTAFDALPWERRKMKLV</sequence>
<accession>A0AAN4PH65</accession>
<dbReference type="PANTHER" id="PTHR33112:SF16">
    <property type="entry name" value="HETEROKARYON INCOMPATIBILITY DOMAIN-CONTAINING PROTEIN"/>
    <property type="match status" value="1"/>
</dbReference>
<proteinExistence type="predicted"/>
<name>A0AAN4PH65_ASPLE</name>
<dbReference type="InterPro" id="IPR010730">
    <property type="entry name" value="HET"/>
</dbReference>
<organism evidence="2 3">
    <name type="scientific">Aspergillus lentulus</name>
    <dbReference type="NCBI Taxonomy" id="293939"/>
    <lineage>
        <taxon>Eukaryota</taxon>
        <taxon>Fungi</taxon>
        <taxon>Dikarya</taxon>
        <taxon>Ascomycota</taxon>
        <taxon>Pezizomycotina</taxon>
        <taxon>Eurotiomycetes</taxon>
        <taxon>Eurotiomycetidae</taxon>
        <taxon>Eurotiales</taxon>
        <taxon>Aspergillaceae</taxon>
        <taxon>Aspergillus</taxon>
        <taxon>Aspergillus subgen. Fumigati</taxon>
    </lineage>
</organism>
<evidence type="ECO:0000313" key="2">
    <source>
        <dbReference type="EMBL" id="GAQ06540.1"/>
    </source>
</evidence>
<evidence type="ECO:0000313" key="3">
    <source>
        <dbReference type="Proteomes" id="UP000051487"/>
    </source>
</evidence>
<feature type="domain" description="Heterokaryon incompatibility" evidence="1">
    <location>
        <begin position="176"/>
        <end position="314"/>
    </location>
</feature>
<protein>
    <recommendedName>
        <fullName evidence="1">Heterokaryon incompatibility domain-containing protein</fullName>
    </recommendedName>
</protein>